<dbReference type="Proteomes" id="UP001531129">
    <property type="component" value="Unassembled WGS sequence"/>
</dbReference>
<protein>
    <submittedName>
        <fullName evidence="1">Uncharacterized protein</fullName>
    </submittedName>
</protein>
<dbReference type="RefSeq" id="WP_335913027.1">
    <property type="nucleotide sequence ID" value="NZ_JBAMYB010000007.1"/>
</dbReference>
<organism evidence="1 2">
    <name type="scientific">Rhizobium aouanii</name>
    <dbReference type="NCBI Taxonomy" id="3118145"/>
    <lineage>
        <taxon>Bacteria</taxon>
        <taxon>Pseudomonadati</taxon>
        <taxon>Pseudomonadota</taxon>
        <taxon>Alphaproteobacteria</taxon>
        <taxon>Hyphomicrobiales</taxon>
        <taxon>Rhizobiaceae</taxon>
        <taxon>Rhizobium/Agrobacterium group</taxon>
        <taxon>Rhizobium</taxon>
    </lineage>
</organism>
<comment type="caution">
    <text evidence="1">The sequence shown here is derived from an EMBL/GenBank/DDBJ whole genome shotgun (WGS) entry which is preliminary data.</text>
</comment>
<dbReference type="EMBL" id="JBAMYC010000007">
    <property type="protein sequence ID" value="MEI1249238.1"/>
    <property type="molecule type" value="Genomic_DNA"/>
</dbReference>
<evidence type="ECO:0000313" key="2">
    <source>
        <dbReference type="Proteomes" id="UP001531129"/>
    </source>
</evidence>
<gene>
    <name evidence="1" type="ORF">V8Q02_14725</name>
</gene>
<sequence>MPNTKTAAGEAMPKVPPTDAEIIGAFRNLEHEICCVNYMADILADLLDDQLVPMETRGNEALMIMLTKHQLETLSFAWNDVSFRTQRIRDAFYAAGEGETIR</sequence>
<reference evidence="1 2" key="1">
    <citation type="submission" date="2024-01" db="EMBL/GenBank/DDBJ databases">
        <title>Draft genome sequences of three bacterial strains isolated from Acacia saligna represent a potential new species within the genus Rhizobium.</title>
        <authorList>
            <person name="Tambong J.T."/>
            <person name="Mnasri B."/>
        </authorList>
    </citation>
    <scope>NUCLEOTIDE SEQUENCE [LARGE SCALE GENOMIC DNA]</scope>
    <source>
        <strain evidence="1 2">1AS12I</strain>
    </source>
</reference>
<accession>A0ABU8CK12</accession>
<name>A0ABU8CK12_9HYPH</name>
<evidence type="ECO:0000313" key="1">
    <source>
        <dbReference type="EMBL" id="MEI1249238.1"/>
    </source>
</evidence>
<proteinExistence type="predicted"/>
<keyword evidence="2" id="KW-1185">Reference proteome</keyword>